<dbReference type="HAMAP" id="MF_02112">
    <property type="entry name" value="ARC_ATPase"/>
    <property type="match status" value="1"/>
</dbReference>
<evidence type="ECO:0000256" key="3">
    <source>
        <dbReference type="ARBA" id="ARBA00023054"/>
    </source>
</evidence>
<keyword evidence="2 4" id="KW-0067">ATP-binding</keyword>
<evidence type="ECO:0000256" key="1">
    <source>
        <dbReference type="ARBA" id="ARBA00022741"/>
    </source>
</evidence>
<feature type="coiled-coil region" evidence="4">
    <location>
        <begin position="3"/>
        <end position="61"/>
    </location>
</feature>
<dbReference type="InterPro" id="IPR050168">
    <property type="entry name" value="AAA_ATPase_domain"/>
</dbReference>
<keyword evidence="3 4" id="KW-0175">Coiled coil</keyword>
<evidence type="ECO:0000256" key="4">
    <source>
        <dbReference type="HAMAP-Rule" id="MF_02112"/>
    </source>
</evidence>
<dbReference type="InterPro" id="IPR032501">
    <property type="entry name" value="Prot_ATP_ID_OB_2nd"/>
</dbReference>
<reference evidence="7 8" key="3">
    <citation type="journal article" date="2020" name="Int. J. Syst. Evol. Microbiol.">
        <title>Corynebacterium silvaticum sp. nov., a unique group of NTTB corynebacteria in wild boar and roe deer.</title>
        <authorList>
            <person name="Dangel A."/>
            <person name="Berger A."/>
            <person name="Rau J."/>
            <person name="Eisenberg T."/>
            <person name="Kampfer P."/>
            <person name="Margos G."/>
            <person name="Contzen M."/>
            <person name="Busse H.J."/>
            <person name="Konrad R."/>
            <person name="Peters M."/>
            <person name="Sting R."/>
            <person name="Sing A."/>
        </authorList>
    </citation>
    <scope>NUCLEOTIDE SEQUENCE [LARGE SCALE GENOMIC DNA]</scope>
    <source>
        <strain evidence="7 8">PO100/5</strain>
    </source>
</reference>
<dbReference type="InterPro" id="IPR003960">
    <property type="entry name" value="ATPase_AAA_CS"/>
</dbReference>
<dbReference type="InterPro" id="IPR041626">
    <property type="entry name" value="Prot_ATP_ID_OB_N"/>
</dbReference>
<dbReference type="Gene3D" id="3.40.50.300">
    <property type="entry name" value="P-loop containing nucleotide triphosphate hydrolases"/>
    <property type="match status" value="1"/>
</dbReference>
<dbReference type="Gene3D" id="1.20.5.170">
    <property type="match status" value="1"/>
</dbReference>
<dbReference type="NCBIfam" id="TIGR03689">
    <property type="entry name" value="pup_AAA"/>
    <property type="match status" value="1"/>
</dbReference>
<dbReference type="GO" id="GO:0000502">
    <property type="term" value="C:proteasome complex"/>
    <property type="evidence" value="ECO:0007669"/>
    <property type="project" value="UniProtKB-KW"/>
</dbReference>
<reference evidence="7 8" key="4">
    <citation type="journal article" date="2020" name="PLoS ONE">
        <title>Taxonomic classification of strain PO100/5 shows a broader geographic distribution and genetic markers of the recently described Corynebacterium silvaticum.</title>
        <authorList>
            <person name="Viana M.V.C."/>
            <person name="Profeta R."/>
            <person name="da Silva A.L."/>
            <person name="Hurtado R."/>
            <person name="Cerqueira J.C."/>
            <person name="Ribeiro B.F.S."/>
            <person name="Almeida M.O."/>
            <person name="Morais-Rodrigues F."/>
            <person name="Soares S.C."/>
            <person name="Oliveira M."/>
            <person name="Tavares L."/>
            <person name="Figueiredo H."/>
            <person name="Wattam A.R."/>
            <person name="Barh D."/>
            <person name="Ghosh P."/>
            <person name="Silva A."/>
            <person name="Azevedo V."/>
        </authorList>
    </citation>
    <scope>NUCLEOTIDE SEQUENCE [LARGE SCALE GENOMIC DNA]</scope>
    <source>
        <strain evidence="7 8">PO100/5</strain>
    </source>
</reference>
<evidence type="ECO:0000259" key="6">
    <source>
        <dbReference type="SMART" id="SM00382"/>
    </source>
</evidence>
<protein>
    <recommendedName>
        <fullName evidence="4">AAA ATPase forming ring-shaped complexes</fullName>
        <shortName evidence="4">ARC</shortName>
    </recommendedName>
</protein>
<comment type="subunit">
    <text evidence="4">Homohexamer. Assembles into a hexameric ring structure.</text>
</comment>
<dbReference type="GO" id="GO:0005524">
    <property type="term" value="F:ATP binding"/>
    <property type="evidence" value="ECO:0007669"/>
    <property type="project" value="UniProtKB-UniRule"/>
</dbReference>
<evidence type="ECO:0000313" key="7">
    <source>
        <dbReference type="EMBL" id="ARU46153.1"/>
    </source>
</evidence>
<evidence type="ECO:0000256" key="5">
    <source>
        <dbReference type="RuleBase" id="RU003651"/>
    </source>
</evidence>
<dbReference type="InterPro" id="IPR003593">
    <property type="entry name" value="AAA+_ATPase"/>
</dbReference>
<dbReference type="EMBL" id="CP021417">
    <property type="protein sequence ID" value="ARU46153.1"/>
    <property type="molecule type" value="Genomic_DNA"/>
</dbReference>
<dbReference type="RefSeq" id="WP_087453969.1">
    <property type="nucleotide sequence ID" value="NZ_CP021417.2"/>
</dbReference>
<dbReference type="PANTHER" id="PTHR23077:SF144">
    <property type="entry name" value="PROTEASOME-ASSOCIATED ATPASE"/>
    <property type="match status" value="1"/>
</dbReference>
<keyword evidence="1 4" id="KW-0547">Nucleotide-binding</keyword>
<keyword evidence="7" id="KW-0413">Isomerase</keyword>
<dbReference type="Gene3D" id="2.40.50.140">
    <property type="entry name" value="Nucleic acid-binding proteins"/>
    <property type="match status" value="2"/>
</dbReference>
<gene>
    <name evidence="4 7" type="primary">arc</name>
    <name evidence="7" type="ORF">CBE74_06255</name>
</gene>
<dbReference type="SMART" id="SM00382">
    <property type="entry name" value="AAA"/>
    <property type="match status" value="1"/>
</dbReference>
<reference evidence="7 8" key="2">
    <citation type="journal article" date="2020" name="Antonie Van Leeuwenhoek">
        <title>Phylogenomic characterisation of a novel corynebacterial species pathogenic to animals.</title>
        <authorList>
            <person name="Moller J."/>
            <person name="Musella L."/>
            <person name="Melnikov V."/>
            <person name="Geissdorfer W."/>
            <person name="Burkovski A."/>
            <person name="Sangal V."/>
        </authorList>
    </citation>
    <scope>NUCLEOTIDE SEQUENCE [LARGE SCALE GENOMIC DNA]</scope>
    <source>
        <strain evidence="7 8">PO100/5</strain>
    </source>
</reference>
<comment type="similarity">
    <text evidence="4 5">Belongs to the AAA ATPase family.</text>
</comment>
<dbReference type="InterPro" id="IPR003959">
    <property type="entry name" value="ATPase_AAA_core"/>
</dbReference>
<sequence>MHSAQGNARAEELNDQLHNTEELKAALRRQKKTADDLSARNAKLAELLKASRNKLMVLNEQIEDLATPPSTYGTFLEFSSDKKTAEVFTASRKMRLQISPLVNKSLLVPGVQVRLGEASHVVEVCDFDSTGSLATLVEMIGTNRALVADYNGEEHIVRLAAPLLETFCRQPRAGDTLLADPRAGYAYEVIPKTEVSKLALEEVPDVTYADIGGLDDQIEQIHDAVELPFAHPELYRAYDLHPPKGVLLYGPPGCGKTLIAKAVVHSLAQRIGEGNQSYFINVKGPELLNKYVGETERRIRLIFERARELAEEGRPVIIFFDEIESIFRTRGSGVSSDMETTVVPQLLTELDGVESLSNVIVIGATNREELIDPAILRPGRLDVKIRVQRPGKKAAQDIFFRHLTKDIPVTEPVADLIHTTVNYLFADKPYVELTLIDGTTEILHYRDFVSGAMIANIVDRAKKYAIKEHIAGHGRGIAAAHLLAAVDAENRESEDLPNTANPDEWSRITGRQGIRVSHARVLGGHR</sequence>
<dbReference type="GO" id="GO:0016887">
    <property type="term" value="F:ATP hydrolysis activity"/>
    <property type="evidence" value="ECO:0007669"/>
    <property type="project" value="UniProtKB-UniRule"/>
</dbReference>
<keyword evidence="8" id="KW-1185">Reference proteome</keyword>
<dbReference type="FunFam" id="3.40.50.300:FF:001025">
    <property type="entry name" value="ATPase family, AAA domain-containing 2B"/>
    <property type="match status" value="1"/>
</dbReference>
<dbReference type="InterPro" id="IPR022482">
    <property type="entry name" value="Proteasome_ATPase"/>
</dbReference>
<dbReference type="AlphaFoldDB" id="A0A7Y4LGH2"/>
<dbReference type="Gene3D" id="1.10.8.60">
    <property type="match status" value="1"/>
</dbReference>
<keyword evidence="7" id="KW-0647">Proteasome</keyword>
<evidence type="ECO:0000313" key="8">
    <source>
        <dbReference type="Proteomes" id="UP000195652"/>
    </source>
</evidence>
<proteinExistence type="inferred from homology"/>
<dbReference type="Pfam" id="PF17758">
    <property type="entry name" value="Prot_ATP_ID_OB_N"/>
    <property type="match status" value="1"/>
</dbReference>
<dbReference type="GO" id="GO:0010498">
    <property type="term" value="P:proteasomal protein catabolic process"/>
    <property type="evidence" value="ECO:0007669"/>
    <property type="project" value="InterPro"/>
</dbReference>
<dbReference type="GO" id="GO:0016853">
    <property type="term" value="F:isomerase activity"/>
    <property type="evidence" value="ECO:0007669"/>
    <property type="project" value="UniProtKB-KW"/>
</dbReference>
<feature type="binding site" evidence="4">
    <location>
        <begin position="253"/>
        <end position="258"/>
    </location>
    <ligand>
        <name>ATP</name>
        <dbReference type="ChEBI" id="CHEBI:30616"/>
    </ligand>
</feature>
<dbReference type="KEGG" id="csil:CBE74_06255"/>
<dbReference type="Pfam" id="PF16450">
    <property type="entry name" value="Prot_ATP_ID_OB_C"/>
    <property type="match status" value="1"/>
</dbReference>
<dbReference type="Proteomes" id="UP000195652">
    <property type="component" value="Chromosome"/>
</dbReference>
<feature type="domain" description="AAA+ ATPase" evidence="6">
    <location>
        <begin position="242"/>
        <end position="391"/>
    </location>
</feature>
<dbReference type="GeneID" id="75007852"/>
<dbReference type="SUPFAM" id="SSF52540">
    <property type="entry name" value="P-loop containing nucleoside triphosphate hydrolases"/>
    <property type="match status" value="1"/>
</dbReference>
<organism evidence="7 8">
    <name type="scientific">Corynebacterium silvaticum</name>
    <dbReference type="NCBI Taxonomy" id="2320431"/>
    <lineage>
        <taxon>Bacteria</taxon>
        <taxon>Bacillati</taxon>
        <taxon>Actinomycetota</taxon>
        <taxon>Actinomycetes</taxon>
        <taxon>Mycobacteriales</taxon>
        <taxon>Corynebacteriaceae</taxon>
        <taxon>Corynebacterium</taxon>
    </lineage>
</organism>
<dbReference type="GO" id="GO:0019941">
    <property type="term" value="P:modification-dependent protein catabolic process"/>
    <property type="evidence" value="ECO:0007669"/>
    <property type="project" value="InterPro"/>
</dbReference>
<dbReference type="InterPro" id="IPR027417">
    <property type="entry name" value="P-loop_NTPase"/>
</dbReference>
<dbReference type="InterPro" id="IPR012340">
    <property type="entry name" value="NA-bd_OB-fold"/>
</dbReference>
<dbReference type="Pfam" id="PF00004">
    <property type="entry name" value="AAA"/>
    <property type="match status" value="1"/>
</dbReference>
<reference evidence="7 8" key="1">
    <citation type="journal article" date="2014" name="BMC Vet. Res.">
        <title>First report of Corynebacterium pseudotuberculosis from caseous lymphadenitis lesions in Black Alentejano pig (Sus scrofa domesticus).</title>
        <authorList>
            <person name="Oliveira M."/>
            <person name="Barroco C."/>
            <person name="Mottola C."/>
            <person name="Santos R."/>
            <person name="Lemsaddek A."/>
            <person name="Tavares L."/>
            <person name="Semedo-Lemsaddek T."/>
        </authorList>
    </citation>
    <scope>NUCLEOTIDE SEQUENCE [LARGE SCALE GENOMIC DNA]</scope>
    <source>
        <strain evidence="7 8">PO100/5</strain>
    </source>
</reference>
<dbReference type="PANTHER" id="PTHR23077">
    <property type="entry name" value="AAA-FAMILY ATPASE"/>
    <property type="match status" value="1"/>
</dbReference>
<accession>A0A7Y4LGH2</accession>
<dbReference type="PROSITE" id="PS00674">
    <property type="entry name" value="AAA"/>
    <property type="match status" value="1"/>
</dbReference>
<evidence type="ECO:0000256" key="2">
    <source>
        <dbReference type="ARBA" id="ARBA00022840"/>
    </source>
</evidence>
<name>A0A7Y4LGH2_9CORY</name>